<dbReference type="Proteomes" id="UP000464593">
    <property type="component" value="Chromosome"/>
</dbReference>
<dbReference type="RefSeq" id="WP_019097554.1">
    <property type="nucleotide sequence ID" value="NZ_CP040324.1"/>
</dbReference>
<sequence>MKRKTAWVVVLSGSLLLSGCWPYWHDGRHHRHYYDGDHGGQEYRRY</sequence>
<dbReference type="EMBL" id="CP040324">
    <property type="protein sequence ID" value="QHB28142.1"/>
    <property type="molecule type" value="Genomic_DNA"/>
</dbReference>
<gene>
    <name evidence="1" type="ORF">TCK1_2796</name>
</gene>
<dbReference type="PROSITE" id="PS51257">
    <property type="entry name" value="PROKAR_LIPOPROTEIN"/>
    <property type="match status" value="1"/>
</dbReference>
<name>A0AAE6RCE3_9PSED</name>
<protein>
    <submittedName>
        <fullName evidence="1">Thioredoxin</fullName>
    </submittedName>
</protein>
<organism evidence="1 2">
    <name type="scientific">Pseudomonas monteilii</name>
    <dbReference type="NCBI Taxonomy" id="76759"/>
    <lineage>
        <taxon>Bacteria</taxon>
        <taxon>Pseudomonadati</taxon>
        <taxon>Pseudomonadota</taxon>
        <taxon>Gammaproteobacteria</taxon>
        <taxon>Pseudomonadales</taxon>
        <taxon>Pseudomonadaceae</taxon>
        <taxon>Pseudomonas</taxon>
    </lineage>
</organism>
<reference evidence="1 2" key="1">
    <citation type="submission" date="2019-05" db="EMBL/GenBank/DDBJ databases">
        <title>Complete genome sequence of Pseudomonas Pseudomonas resinovorans.</title>
        <authorList>
            <person name="Chen H.-P."/>
        </authorList>
    </citation>
    <scope>NUCLEOTIDE SEQUENCE [LARGE SCALE GENOMIC DNA]</scope>
    <source>
        <strain evidence="1 2">TCU-CK1</strain>
    </source>
</reference>
<dbReference type="AlphaFoldDB" id="A0AAE6RCE3"/>
<evidence type="ECO:0000313" key="1">
    <source>
        <dbReference type="EMBL" id="QHB28142.1"/>
    </source>
</evidence>
<accession>A0AAE6RCE3</accession>
<proteinExistence type="predicted"/>
<evidence type="ECO:0000313" key="2">
    <source>
        <dbReference type="Proteomes" id="UP000464593"/>
    </source>
</evidence>